<dbReference type="AlphaFoldDB" id="A0A0A3II00"/>
<evidence type="ECO:0000313" key="3">
    <source>
        <dbReference type="Proteomes" id="UP000030437"/>
    </source>
</evidence>
<evidence type="ECO:0008006" key="4">
    <source>
        <dbReference type="Google" id="ProtNLM"/>
    </source>
</evidence>
<keyword evidence="1" id="KW-1133">Transmembrane helix</keyword>
<accession>A0A0A3II00</accession>
<dbReference type="STRING" id="1220589.CD32_12450"/>
<dbReference type="RefSeq" id="WP_036155048.1">
    <property type="nucleotide sequence ID" value="NZ_AVCX01000005.1"/>
</dbReference>
<protein>
    <recommendedName>
        <fullName evidence="4">DUF3953 domain-containing protein</fullName>
    </recommendedName>
</protein>
<sequence length="73" mass="8182">MLIVGAVYFVIMLAMLFSGYFNTLAFLLLSVLCSLVIRRIPKEKDSKWTTSAGFLFILAAIIVVAVKEKDSFF</sequence>
<keyword evidence="1" id="KW-0812">Transmembrane</keyword>
<keyword evidence="1" id="KW-0472">Membrane</keyword>
<feature type="transmembrane region" description="Helical" evidence="1">
    <location>
        <begin position="48"/>
        <end position="66"/>
    </location>
</feature>
<reference evidence="2 3" key="1">
    <citation type="submission" date="2014-02" db="EMBL/GenBank/DDBJ databases">
        <title>Draft genome sequence of Lysinibacillus odysseyi NBRC 100172.</title>
        <authorList>
            <person name="Zhang F."/>
            <person name="Wang G."/>
            <person name="Zhang L."/>
        </authorList>
    </citation>
    <scope>NUCLEOTIDE SEQUENCE [LARGE SCALE GENOMIC DNA]</scope>
    <source>
        <strain evidence="2 3">NBRC 100172</strain>
    </source>
</reference>
<name>A0A0A3II00_9BACI</name>
<proteinExistence type="predicted"/>
<feature type="transmembrane region" description="Helical" evidence="1">
    <location>
        <begin position="6"/>
        <end position="36"/>
    </location>
</feature>
<organism evidence="2 3">
    <name type="scientific">Lysinibacillus odysseyi 34hs-1 = NBRC 100172</name>
    <dbReference type="NCBI Taxonomy" id="1220589"/>
    <lineage>
        <taxon>Bacteria</taxon>
        <taxon>Bacillati</taxon>
        <taxon>Bacillota</taxon>
        <taxon>Bacilli</taxon>
        <taxon>Bacillales</taxon>
        <taxon>Bacillaceae</taxon>
        <taxon>Lysinibacillus</taxon>
    </lineage>
</organism>
<dbReference type="EMBL" id="JPVP01000056">
    <property type="protein sequence ID" value="KGR84396.1"/>
    <property type="molecule type" value="Genomic_DNA"/>
</dbReference>
<evidence type="ECO:0000313" key="2">
    <source>
        <dbReference type="EMBL" id="KGR84396.1"/>
    </source>
</evidence>
<keyword evidence="3" id="KW-1185">Reference proteome</keyword>
<dbReference type="Proteomes" id="UP000030437">
    <property type="component" value="Unassembled WGS sequence"/>
</dbReference>
<gene>
    <name evidence="2" type="ORF">CD32_12450</name>
</gene>
<evidence type="ECO:0000256" key="1">
    <source>
        <dbReference type="SAM" id="Phobius"/>
    </source>
</evidence>
<comment type="caution">
    <text evidence="2">The sequence shown here is derived from an EMBL/GenBank/DDBJ whole genome shotgun (WGS) entry which is preliminary data.</text>
</comment>